<gene>
    <name evidence="9" type="ORF">NTU39_25405</name>
    <name evidence="10" type="ORF">PCO31010_01300</name>
</gene>
<reference evidence="9" key="2">
    <citation type="submission" date="2022-08" db="EMBL/GenBank/DDBJ databases">
        <title>Multi-unit outbreak of Pandoraea commovens among non-cystic fibrosis intensive care patients from 2019 to 2021 in Berlin, Germany.</title>
        <authorList>
            <person name="Menzel P."/>
        </authorList>
    </citation>
    <scope>NUCLEOTIDE SEQUENCE</scope>
    <source>
        <strain evidence="9">LB-19-202-79</strain>
    </source>
</reference>
<reference evidence="10 11" key="1">
    <citation type="submission" date="2019-08" db="EMBL/GenBank/DDBJ databases">
        <authorList>
            <person name="Peeters C."/>
        </authorList>
    </citation>
    <scope>NUCLEOTIDE SEQUENCE [LARGE SCALE GENOMIC DNA]</scope>
    <source>
        <strain evidence="10 11">LMG 31010</strain>
    </source>
</reference>
<keyword evidence="3" id="KW-0808">Transferase</keyword>
<dbReference type="PROSITE" id="PS51257">
    <property type="entry name" value="PROKAR_LIPOPROTEIN"/>
    <property type="match status" value="1"/>
</dbReference>
<name>A0A5E4TAM4_9BURK</name>
<dbReference type="InterPro" id="IPR031811">
    <property type="entry name" value="ALGX/ALGJ_SGNH-like"/>
</dbReference>
<accession>A0A5E4TAM4</accession>
<evidence type="ECO:0000256" key="4">
    <source>
        <dbReference type="ARBA" id="ARBA00022729"/>
    </source>
</evidence>
<keyword evidence="5" id="KW-0574">Periplasm</keyword>
<evidence type="ECO:0000256" key="1">
    <source>
        <dbReference type="ARBA" id="ARBA00004418"/>
    </source>
</evidence>
<keyword evidence="4 7" id="KW-0732">Signal</keyword>
<evidence type="ECO:0000256" key="6">
    <source>
        <dbReference type="ARBA" id="ARBA00022841"/>
    </source>
</evidence>
<dbReference type="Proteomes" id="UP000343335">
    <property type="component" value="Unassembled WGS sequence"/>
</dbReference>
<feature type="chain" id="PRO_5022858302" evidence="7">
    <location>
        <begin position="33"/>
        <end position="327"/>
    </location>
</feature>
<dbReference type="EMBL" id="CP102780">
    <property type="protein sequence ID" value="UVA79286.1"/>
    <property type="molecule type" value="Genomic_DNA"/>
</dbReference>
<keyword evidence="6" id="KW-0016">Alginate biosynthesis</keyword>
<evidence type="ECO:0000256" key="2">
    <source>
        <dbReference type="ARBA" id="ARBA00005182"/>
    </source>
</evidence>
<dbReference type="Proteomes" id="UP001058980">
    <property type="component" value="Chromosome"/>
</dbReference>
<evidence type="ECO:0000256" key="3">
    <source>
        <dbReference type="ARBA" id="ARBA00022679"/>
    </source>
</evidence>
<dbReference type="GO" id="GO:0042597">
    <property type="term" value="C:periplasmic space"/>
    <property type="evidence" value="ECO:0007669"/>
    <property type="project" value="UniProtKB-SubCell"/>
</dbReference>
<dbReference type="AlphaFoldDB" id="A0A5E4TAM4"/>
<feature type="domain" description="AlgX/AlgJ SGNH hydrolase-like" evidence="8">
    <location>
        <begin position="35"/>
        <end position="293"/>
    </location>
</feature>
<comment type="subcellular location">
    <subcellularLocation>
        <location evidence="1">Periplasm</location>
    </subcellularLocation>
</comment>
<comment type="pathway">
    <text evidence="2">Glycan biosynthesis; alginate biosynthesis.</text>
</comment>
<dbReference type="GO" id="GO:0042121">
    <property type="term" value="P:alginic acid biosynthetic process"/>
    <property type="evidence" value="ECO:0007669"/>
    <property type="project" value="UniProtKB-UniPathway"/>
</dbReference>
<dbReference type="GO" id="GO:0016740">
    <property type="term" value="F:transferase activity"/>
    <property type="evidence" value="ECO:0007669"/>
    <property type="project" value="UniProtKB-KW"/>
</dbReference>
<dbReference type="OrthoDB" id="6790279at2"/>
<evidence type="ECO:0000259" key="8">
    <source>
        <dbReference type="Pfam" id="PF16822"/>
    </source>
</evidence>
<sequence length="327" mass="35668">MKINADFPGFARKLLSGLMIAGACLAATSAHAQAVLIGKDDWLFYAQDNMTDAGRAGIDNSVNLMRAARDALKAKGIGLVVVVAPLKARFYEDKLPAGTAIAPAVRERYAQIIDSLRRADIQTVDLMPVLKSVEHDDQTAFFQKDSHWTAWSAEAAAAATAEVIKKNWTLTGQAGTGKKLGHWIKERRFADFAELMTAAQRKAVGQEIYVVRSNKADEGGLLDDAASPVHVVGNSFVQPYLGFPQALSADIDRRVGLTWKYGNFGPWAVFAQYLESPAFQQARPQVVVWQLNEVQMLYGPNTSGQWDAASLMTDAAWRDRVAAAIAK</sequence>
<dbReference type="RefSeq" id="WP_150663549.1">
    <property type="nucleotide sequence ID" value="NZ_CABPSA010000002.1"/>
</dbReference>
<evidence type="ECO:0000313" key="10">
    <source>
        <dbReference type="EMBL" id="VVD84491.1"/>
    </source>
</evidence>
<dbReference type="EMBL" id="CABPSA010000002">
    <property type="protein sequence ID" value="VVD84491.1"/>
    <property type="molecule type" value="Genomic_DNA"/>
</dbReference>
<keyword evidence="12" id="KW-1185">Reference proteome</keyword>
<dbReference type="UniPathway" id="UPA00286"/>
<evidence type="ECO:0000256" key="7">
    <source>
        <dbReference type="SAM" id="SignalP"/>
    </source>
</evidence>
<evidence type="ECO:0000313" key="12">
    <source>
        <dbReference type="Proteomes" id="UP001058980"/>
    </source>
</evidence>
<proteinExistence type="predicted"/>
<evidence type="ECO:0000313" key="11">
    <source>
        <dbReference type="Proteomes" id="UP000343335"/>
    </source>
</evidence>
<evidence type="ECO:0000256" key="5">
    <source>
        <dbReference type="ARBA" id="ARBA00022764"/>
    </source>
</evidence>
<organism evidence="10 11">
    <name type="scientific">Pandoraea commovens</name>
    <dbReference type="NCBI Taxonomy" id="2508289"/>
    <lineage>
        <taxon>Bacteria</taxon>
        <taxon>Pseudomonadati</taxon>
        <taxon>Pseudomonadota</taxon>
        <taxon>Betaproteobacteria</taxon>
        <taxon>Burkholderiales</taxon>
        <taxon>Burkholderiaceae</taxon>
        <taxon>Pandoraea</taxon>
    </lineage>
</organism>
<protein>
    <submittedName>
        <fullName evidence="10">Twin-arginine translocation pathway signal</fullName>
    </submittedName>
</protein>
<dbReference type="Pfam" id="PF16822">
    <property type="entry name" value="ALGX"/>
    <property type="match status" value="1"/>
</dbReference>
<evidence type="ECO:0000313" key="9">
    <source>
        <dbReference type="EMBL" id="UVA79286.1"/>
    </source>
</evidence>
<feature type="signal peptide" evidence="7">
    <location>
        <begin position="1"/>
        <end position="32"/>
    </location>
</feature>